<keyword evidence="2" id="KW-1185">Reference proteome</keyword>
<accession>A0A8H6I7K5</accession>
<comment type="caution">
    <text evidence="1">The sequence shown here is derived from an EMBL/GenBank/DDBJ whole genome shotgun (WGS) entry which is preliminary data.</text>
</comment>
<dbReference type="AlphaFoldDB" id="A0A8H6I7K5"/>
<protein>
    <submittedName>
        <fullName evidence="1">Uncharacterized protein</fullName>
    </submittedName>
</protein>
<reference evidence="1 2" key="1">
    <citation type="submission" date="2020-07" db="EMBL/GenBank/DDBJ databases">
        <title>Comparative genomics of pyrophilous fungi reveals a link between fire events and developmental genes.</title>
        <authorList>
            <consortium name="DOE Joint Genome Institute"/>
            <person name="Steindorff A.S."/>
            <person name="Carver A."/>
            <person name="Calhoun S."/>
            <person name="Stillman K."/>
            <person name="Liu H."/>
            <person name="Lipzen A."/>
            <person name="Pangilinan J."/>
            <person name="Labutti K."/>
            <person name="Bruns T.D."/>
            <person name="Grigoriev I.V."/>
        </authorList>
    </citation>
    <scope>NUCLEOTIDE SEQUENCE [LARGE SCALE GENOMIC DNA]</scope>
    <source>
        <strain evidence="1 2">CBS 144469</strain>
    </source>
</reference>
<dbReference type="Proteomes" id="UP000521943">
    <property type="component" value="Unassembled WGS sequence"/>
</dbReference>
<dbReference type="EMBL" id="JACGCI010000012">
    <property type="protein sequence ID" value="KAF6760363.1"/>
    <property type="molecule type" value="Genomic_DNA"/>
</dbReference>
<name>A0A8H6I7K5_9AGAR</name>
<evidence type="ECO:0000313" key="1">
    <source>
        <dbReference type="EMBL" id="KAF6760363.1"/>
    </source>
</evidence>
<organism evidence="1 2">
    <name type="scientific">Ephemerocybe angulata</name>
    <dbReference type="NCBI Taxonomy" id="980116"/>
    <lineage>
        <taxon>Eukaryota</taxon>
        <taxon>Fungi</taxon>
        <taxon>Dikarya</taxon>
        <taxon>Basidiomycota</taxon>
        <taxon>Agaricomycotina</taxon>
        <taxon>Agaricomycetes</taxon>
        <taxon>Agaricomycetidae</taxon>
        <taxon>Agaricales</taxon>
        <taxon>Agaricineae</taxon>
        <taxon>Psathyrellaceae</taxon>
        <taxon>Ephemerocybe</taxon>
    </lineage>
</organism>
<sequence>MAGPSHKQVLVEFKLDRNPGNSVPYDTVHDGVNCCLRQYDPQTRTQMLAGTVAYGGWSLTLTEVPSQVEVDHIRGYLHHVLEVGAPYQGLPGPSSLPDLWGSSLPEQASSSVRQLQGNVEICSGQLKSLKSLRSGY</sequence>
<evidence type="ECO:0000313" key="2">
    <source>
        <dbReference type="Proteomes" id="UP000521943"/>
    </source>
</evidence>
<gene>
    <name evidence="1" type="ORF">DFP72DRAFT_843278</name>
</gene>
<proteinExistence type="predicted"/>